<proteinExistence type="predicted"/>
<dbReference type="InterPro" id="IPR036390">
    <property type="entry name" value="WH_DNA-bd_sf"/>
</dbReference>
<evidence type="ECO:0000259" key="4">
    <source>
        <dbReference type="PROSITE" id="PS50042"/>
    </source>
</evidence>
<dbReference type="InterPro" id="IPR050397">
    <property type="entry name" value="Env_Response_Regulators"/>
</dbReference>
<dbReference type="PANTHER" id="PTHR24567:SF74">
    <property type="entry name" value="HTH-TYPE TRANSCRIPTIONAL REGULATOR ARCR"/>
    <property type="match status" value="1"/>
</dbReference>
<evidence type="ECO:0000313" key="5">
    <source>
        <dbReference type="EMBL" id="BAD02028.1"/>
    </source>
</evidence>
<dbReference type="EMBL" id="AP004312">
    <property type="protein sequence ID" value="BAD02028.1"/>
    <property type="molecule type" value="Genomic_DNA"/>
</dbReference>
<dbReference type="SUPFAM" id="SSF46785">
    <property type="entry name" value="Winged helix' DNA-binding domain"/>
    <property type="match status" value="1"/>
</dbReference>
<dbReference type="Pfam" id="PF13545">
    <property type="entry name" value="HTH_Crp_2"/>
    <property type="match status" value="1"/>
</dbReference>
<gene>
    <name evidence="5" type="ordered locus">sll8020</name>
</gene>
<evidence type="ECO:0000256" key="1">
    <source>
        <dbReference type="ARBA" id="ARBA00023015"/>
    </source>
</evidence>
<dbReference type="IntAct" id="Q6ZE72">
    <property type="interactions" value="1"/>
</dbReference>
<dbReference type="AlphaFoldDB" id="Q6ZE72"/>
<dbReference type="KEGG" id="syn:sll8020"/>
<evidence type="ECO:0000256" key="3">
    <source>
        <dbReference type="ARBA" id="ARBA00023163"/>
    </source>
</evidence>
<keyword evidence="2" id="KW-0238">DNA-binding</keyword>
<dbReference type="PhylomeDB" id="Q6ZE72"/>
<dbReference type="CDD" id="cd00038">
    <property type="entry name" value="CAP_ED"/>
    <property type="match status" value="1"/>
</dbReference>
<keyword evidence="6" id="KW-1185">Reference proteome</keyword>
<dbReference type="InParanoid" id="Q6ZE72"/>
<evidence type="ECO:0000256" key="2">
    <source>
        <dbReference type="ARBA" id="ARBA00023125"/>
    </source>
</evidence>
<dbReference type="GO" id="GO:0006355">
    <property type="term" value="P:regulation of DNA-templated transcription"/>
    <property type="evidence" value="ECO:0007669"/>
    <property type="project" value="InterPro"/>
</dbReference>
<dbReference type="SMART" id="SM00100">
    <property type="entry name" value="cNMP"/>
    <property type="match status" value="1"/>
</dbReference>
<keyword evidence="3" id="KW-0804">Transcription</keyword>
<dbReference type="Pfam" id="PF00027">
    <property type="entry name" value="cNMP_binding"/>
    <property type="match status" value="1"/>
</dbReference>
<feature type="domain" description="Cyclic nucleotide-binding" evidence="4">
    <location>
        <begin position="21"/>
        <end position="142"/>
    </location>
</feature>
<accession>Q6ZE72</accession>
<name>Q6ZE72_SYNY3</name>
<dbReference type="InterPro" id="IPR012318">
    <property type="entry name" value="HTH_CRP"/>
</dbReference>
<evidence type="ECO:0000313" key="6">
    <source>
        <dbReference type="Proteomes" id="UP000001425"/>
    </source>
</evidence>
<dbReference type="PROSITE" id="PS50042">
    <property type="entry name" value="CNMP_BINDING_3"/>
    <property type="match status" value="1"/>
</dbReference>
<dbReference type="SUPFAM" id="SSF51206">
    <property type="entry name" value="cAMP-binding domain-like"/>
    <property type="match status" value="1"/>
</dbReference>
<protein>
    <submittedName>
        <fullName evidence="5">Sll8020 protein</fullName>
    </submittedName>
</protein>
<dbReference type="Proteomes" id="UP000001425">
    <property type="component" value="Plasmid pSYSG"/>
</dbReference>
<dbReference type="PANTHER" id="PTHR24567">
    <property type="entry name" value="CRP FAMILY TRANSCRIPTIONAL REGULATORY PROTEIN"/>
    <property type="match status" value="1"/>
</dbReference>
<dbReference type="InterPro" id="IPR018490">
    <property type="entry name" value="cNMP-bd_dom_sf"/>
</dbReference>
<organism evidence="5 6">
    <name type="scientific">Synechocystis sp. (strain ATCC 27184 / PCC 6803 / Kazusa)</name>
    <dbReference type="NCBI Taxonomy" id="1111708"/>
    <lineage>
        <taxon>Bacteria</taxon>
        <taxon>Bacillati</taxon>
        <taxon>Cyanobacteriota</taxon>
        <taxon>Cyanophyceae</taxon>
        <taxon>Synechococcales</taxon>
        <taxon>Merismopediaceae</taxon>
        <taxon>Synechocystis</taxon>
    </lineage>
</organism>
<reference evidence="5 6" key="1">
    <citation type="journal article" date="2003" name="DNA Res.">
        <title>Structural analysis of four large plasmids harboring in a unicellular cyanobacterium, Synechocystis sp. PCC 6803.</title>
        <authorList>
            <person name="Kaneko T."/>
            <person name="Nakamura Y."/>
            <person name="Sasamoto S."/>
            <person name="Watanabe A."/>
            <person name="Kohara M."/>
            <person name="Matsumoto M."/>
            <person name="Shimpo S."/>
            <person name="Yamada M."/>
            <person name="Tabata S."/>
        </authorList>
    </citation>
    <scope>NUCLEOTIDE SEQUENCE [LARGE SCALE GENOMIC DNA]</scope>
    <source>
        <strain evidence="6">ATCC 27184 / PCC 6803 / Kazusa</strain>
    </source>
</reference>
<dbReference type="GO" id="GO:0003677">
    <property type="term" value="F:DNA binding"/>
    <property type="evidence" value="ECO:0007669"/>
    <property type="project" value="UniProtKB-KW"/>
</dbReference>
<dbReference type="InterPro" id="IPR000595">
    <property type="entry name" value="cNMP-bd_dom"/>
</dbReference>
<dbReference type="Gene3D" id="2.60.120.10">
    <property type="entry name" value="Jelly Rolls"/>
    <property type="match status" value="1"/>
</dbReference>
<keyword evidence="5" id="KW-0614">Plasmid</keyword>
<dbReference type="InterPro" id="IPR014710">
    <property type="entry name" value="RmlC-like_jellyroll"/>
</dbReference>
<geneLocation type="plasmid" evidence="5 6">
    <name>pSYSG</name>
</geneLocation>
<sequence>MSLPDNVTMQIDVQQLQYISLFKELEPLLLGQLAEHSSLKTYESDEVVFYEGDALPACLYLLVTGSLRLTKISESGKETILRLLRADEVFAAPALFGNGVAPATATALEPIKVLTIEREALLNGFREAPEMALHMLGIFNQRLQHLHSRVHCLVSERAIVRLIHYLKYFADSGGTETVPEGQRLRARLTYYQIARSIGITYEECARVFKQLKGSVTYQRGGKITILDTNQLTAIVQQNSN</sequence>
<keyword evidence="1" id="KW-0805">Transcription regulation</keyword>
<dbReference type="EnsemblBacteria" id="BAD02028">
    <property type="protein sequence ID" value="BAD02028"/>
    <property type="gene ID" value="BAD02028"/>
</dbReference>